<protein>
    <submittedName>
        <fullName evidence="1">Autophagy-related protein 8C-like</fullName>
    </submittedName>
</protein>
<proteinExistence type="predicted"/>
<name>A0ACC0IK99_9ERIC</name>
<organism evidence="1 2">
    <name type="scientific">Camellia lanceoleosa</name>
    <dbReference type="NCBI Taxonomy" id="1840588"/>
    <lineage>
        <taxon>Eukaryota</taxon>
        <taxon>Viridiplantae</taxon>
        <taxon>Streptophyta</taxon>
        <taxon>Embryophyta</taxon>
        <taxon>Tracheophyta</taxon>
        <taxon>Spermatophyta</taxon>
        <taxon>Magnoliopsida</taxon>
        <taxon>eudicotyledons</taxon>
        <taxon>Gunneridae</taxon>
        <taxon>Pentapetalae</taxon>
        <taxon>asterids</taxon>
        <taxon>Ericales</taxon>
        <taxon>Theaceae</taxon>
        <taxon>Camellia</taxon>
    </lineage>
</organism>
<comment type="caution">
    <text evidence="1">The sequence shown here is derived from an EMBL/GenBank/DDBJ whole genome shotgun (WGS) entry which is preliminary data.</text>
</comment>
<keyword evidence="2" id="KW-1185">Reference proteome</keyword>
<evidence type="ECO:0000313" key="1">
    <source>
        <dbReference type="EMBL" id="KAI8026088.1"/>
    </source>
</evidence>
<accession>A0ACC0IK99</accession>
<reference evidence="1 2" key="1">
    <citation type="journal article" date="2022" name="Plant J.">
        <title>Chromosome-level genome of Camellia lanceoleosa provides a valuable resource for understanding genome evolution and self-incompatibility.</title>
        <authorList>
            <person name="Gong W."/>
            <person name="Xiao S."/>
            <person name="Wang L."/>
            <person name="Liao Z."/>
            <person name="Chang Y."/>
            <person name="Mo W."/>
            <person name="Hu G."/>
            <person name="Li W."/>
            <person name="Zhao G."/>
            <person name="Zhu H."/>
            <person name="Hu X."/>
            <person name="Ji K."/>
            <person name="Xiang X."/>
            <person name="Song Q."/>
            <person name="Yuan D."/>
            <person name="Jin S."/>
            <person name="Zhang L."/>
        </authorList>
    </citation>
    <scope>NUCLEOTIDE SEQUENCE [LARGE SCALE GENOMIC DNA]</scope>
    <source>
        <strain evidence="1">SQ_2022a</strain>
    </source>
</reference>
<evidence type="ECO:0000313" key="2">
    <source>
        <dbReference type="Proteomes" id="UP001060215"/>
    </source>
</evidence>
<dbReference type="Proteomes" id="UP001060215">
    <property type="component" value="Chromosome 3"/>
</dbReference>
<dbReference type="EMBL" id="CM045760">
    <property type="protein sequence ID" value="KAI8026088.1"/>
    <property type="molecule type" value="Genomic_DNA"/>
</dbReference>
<gene>
    <name evidence="1" type="ORF">LOK49_LG02G03658</name>
</gene>
<sequence>MEEVKGSDAEAEKNGGALKFDVNSDSADLKPVSLQGRITGPTRRSSIGRWTEKEIFGTADLIWRFVYVVQKRIKLGAEKAIFIFVKNILPPTAAMMSTIYGENKDEEGFLYMTYSGKNTFGSI</sequence>